<dbReference type="AlphaFoldDB" id="I4B2Q4"/>
<feature type="transmembrane region" description="Helical" evidence="7">
    <location>
        <begin position="105"/>
        <end position="126"/>
    </location>
</feature>
<feature type="transmembrane region" description="Helical" evidence="7">
    <location>
        <begin position="35"/>
        <end position="53"/>
    </location>
</feature>
<comment type="subcellular location">
    <subcellularLocation>
        <location evidence="1">Cell membrane</location>
        <topology evidence="1">Multi-pass membrane protein</topology>
    </subcellularLocation>
</comment>
<evidence type="ECO:0000256" key="6">
    <source>
        <dbReference type="ARBA" id="ARBA00023136"/>
    </source>
</evidence>
<name>I4B2Q4_TURPD</name>
<evidence type="ECO:0000256" key="5">
    <source>
        <dbReference type="ARBA" id="ARBA00022989"/>
    </source>
</evidence>
<dbReference type="GO" id="GO:0005886">
    <property type="term" value="C:plasma membrane"/>
    <property type="evidence" value="ECO:0007669"/>
    <property type="project" value="UniProtKB-SubCell"/>
</dbReference>
<evidence type="ECO:0000313" key="8">
    <source>
        <dbReference type="EMBL" id="AFM11561.1"/>
    </source>
</evidence>
<feature type="transmembrane region" description="Helical" evidence="7">
    <location>
        <begin position="196"/>
        <end position="215"/>
    </location>
</feature>
<dbReference type="PIRSF" id="PIRSF005419">
    <property type="entry name" value="FlhA"/>
    <property type="match status" value="1"/>
</dbReference>
<evidence type="ECO:0000256" key="7">
    <source>
        <dbReference type="SAM" id="Phobius"/>
    </source>
</evidence>
<comment type="similarity">
    <text evidence="2">Belongs to the FHIPEP (flagella/HR/invasion proteins export pore) family.</text>
</comment>
<evidence type="ECO:0000256" key="1">
    <source>
        <dbReference type="ARBA" id="ARBA00004651"/>
    </source>
</evidence>
<dbReference type="InterPro" id="IPR042193">
    <property type="entry name" value="FHIPEP_3"/>
</dbReference>
<evidence type="ECO:0000256" key="2">
    <source>
        <dbReference type="ARBA" id="ARBA00008835"/>
    </source>
</evidence>
<dbReference type="PRINTS" id="PR00949">
    <property type="entry name" value="TYPE3IMAPROT"/>
</dbReference>
<protein>
    <submittedName>
        <fullName evidence="8">Type III secretion FHIPEP protein</fullName>
    </submittedName>
</protein>
<evidence type="ECO:0000256" key="3">
    <source>
        <dbReference type="ARBA" id="ARBA00022475"/>
    </source>
</evidence>
<feature type="transmembrane region" description="Helical" evidence="7">
    <location>
        <begin position="235"/>
        <end position="253"/>
    </location>
</feature>
<dbReference type="Pfam" id="PF00771">
    <property type="entry name" value="FHIPEP"/>
    <property type="match status" value="1"/>
</dbReference>
<dbReference type="InterPro" id="IPR001712">
    <property type="entry name" value="T3SS_FHIPEP"/>
</dbReference>
<keyword evidence="5 7" id="KW-1133">Transmembrane helix</keyword>
<evidence type="ECO:0000313" key="9">
    <source>
        <dbReference type="Proteomes" id="UP000006048"/>
    </source>
</evidence>
<dbReference type="Gene3D" id="1.10.8.540">
    <property type="entry name" value="FHIPEP family, domain 3"/>
    <property type="match status" value="1"/>
</dbReference>
<dbReference type="HOGENOM" id="CLU_015346_3_0_12"/>
<dbReference type="GO" id="GO:0044780">
    <property type="term" value="P:bacterial-type flagellum assembly"/>
    <property type="evidence" value="ECO:0007669"/>
    <property type="project" value="TreeGrafter"/>
</dbReference>
<sequence length="694" mass="76900">MKKWYQQGDIMLGVAVIAVVAMLIVPLPALLLDFLLAISIMISIVALLTAMFNREISEFSVFPTLLLVTTVYRLALNVSSTRLILAKGPAFEGQLIRAFGEFVVGGNYVIGFVVFIILVLVQMMVITKGATRISEVSARFALDALPGRQMALEADMTSGRVTEEEGTRRKEALQREVDFYGQMDGATKFVQGDVRVGLIITAINVIGGLIIGMAMRGESLQTALKTYTLLTIGDGLVAQIPSLLITVATGMVVTRAGAKNNLTTELSSQMFQNARALYITAGALFVASLVPGFPKLSLWVISLFLGFLAYNMRQQKMAESQKQEAIQEQQKVGSTERFLDELAVDPLKIEIGFNLVPLLDRKQGGTLLDRITNLRQKMAADLGMIVPPVRINDNLDLDGNEYVILIGGIEVARTKVYPEYLGALTNPNVREEIQPTSADMVVNDPAFGQRVVLIDPEKKREAEEKGYVVIDASTMMITHLQETFRAYAPQIMGREEVKLLLDKTKQKYPSVVDEVTKLFPNPGVLLSILHNLLRENVSIRNLPAILETLADYGGRVNNAELLTDMVRQRLARQIVAPYQDKNKAIFAAVIDPQIEYDVRGSITIDDRDGRILAIDPHYRERLRSVLLNAYNTMQTQGRFPLFVCGSEVRSSIAEIISRETSTRSFAVIAYEEIPRDAKFFELTKVILDTSEVNA</sequence>
<dbReference type="EMBL" id="CP002959">
    <property type="protein sequence ID" value="AFM11561.1"/>
    <property type="molecule type" value="Genomic_DNA"/>
</dbReference>
<dbReference type="Gene3D" id="3.40.50.12790">
    <property type="entry name" value="FHIPEP family, domain 4"/>
    <property type="match status" value="1"/>
</dbReference>
<dbReference type="PATRIC" id="fig|869212.3.peg.884"/>
<keyword evidence="4 7" id="KW-0812">Transmembrane</keyword>
<keyword evidence="6 7" id="KW-0472">Membrane</keyword>
<dbReference type="GO" id="GO:0009306">
    <property type="term" value="P:protein secretion"/>
    <property type="evidence" value="ECO:0007669"/>
    <property type="project" value="InterPro"/>
</dbReference>
<organism evidence="8 9">
    <name type="scientific">Turneriella parva (strain ATCC BAA-1111 / DSM 21527 / NCTC 11395 / H)</name>
    <name type="common">Leptospira parva</name>
    <dbReference type="NCBI Taxonomy" id="869212"/>
    <lineage>
        <taxon>Bacteria</taxon>
        <taxon>Pseudomonadati</taxon>
        <taxon>Spirochaetota</taxon>
        <taxon>Spirochaetia</taxon>
        <taxon>Leptospirales</taxon>
        <taxon>Leptospiraceae</taxon>
        <taxon>Turneriella</taxon>
    </lineage>
</organism>
<keyword evidence="3" id="KW-1003">Cell membrane</keyword>
<evidence type="ECO:0000256" key="4">
    <source>
        <dbReference type="ARBA" id="ARBA00022692"/>
    </source>
</evidence>
<dbReference type="Gene3D" id="3.40.30.60">
    <property type="entry name" value="FHIPEP family, domain 1"/>
    <property type="match status" value="1"/>
</dbReference>
<feature type="transmembrane region" description="Helical" evidence="7">
    <location>
        <begin position="12"/>
        <end position="29"/>
    </location>
</feature>
<feature type="transmembrane region" description="Helical" evidence="7">
    <location>
        <begin position="65"/>
        <end position="85"/>
    </location>
</feature>
<accession>I4B2Q4</accession>
<gene>
    <name evidence="8" type="ordered locus">Turpa_0910</name>
</gene>
<reference evidence="8 9" key="1">
    <citation type="submission" date="2012-06" db="EMBL/GenBank/DDBJ databases">
        <title>The complete chromosome of genome of Turneriella parva DSM 21527.</title>
        <authorList>
            <consortium name="US DOE Joint Genome Institute (JGI-PGF)"/>
            <person name="Lucas S."/>
            <person name="Han J."/>
            <person name="Lapidus A."/>
            <person name="Bruce D."/>
            <person name="Goodwin L."/>
            <person name="Pitluck S."/>
            <person name="Peters L."/>
            <person name="Kyrpides N."/>
            <person name="Mavromatis K."/>
            <person name="Ivanova N."/>
            <person name="Mikhailova N."/>
            <person name="Chertkov O."/>
            <person name="Detter J.C."/>
            <person name="Tapia R."/>
            <person name="Han C."/>
            <person name="Land M."/>
            <person name="Hauser L."/>
            <person name="Markowitz V."/>
            <person name="Cheng J.-F."/>
            <person name="Hugenholtz P."/>
            <person name="Woyke T."/>
            <person name="Wu D."/>
            <person name="Gronow S."/>
            <person name="Wellnitz S."/>
            <person name="Brambilla E."/>
            <person name="Klenk H.-P."/>
            <person name="Eisen J.A."/>
        </authorList>
    </citation>
    <scope>NUCLEOTIDE SEQUENCE [LARGE SCALE GENOMIC DNA]</scope>
    <source>
        <strain evidence="9">ATCC BAA-1111 / DSM 21527 / NCTC 11395 / H</strain>
    </source>
</reference>
<dbReference type="PANTHER" id="PTHR30161">
    <property type="entry name" value="FLAGELLAR EXPORT PROTEIN, MEMBRANE FLHA SUBUNIT-RELATED"/>
    <property type="match status" value="1"/>
</dbReference>
<dbReference type="Proteomes" id="UP000006048">
    <property type="component" value="Chromosome"/>
</dbReference>
<proteinExistence type="inferred from homology"/>
<dbReference type="STRING" id="869212.Turpa_0910"/>
<dbReference type="RefSeq" id="WP_014802079.1">
    <property type="nucleotide sequence ID" value="NC_018020.1"/>
</dbReference>
<dbReference type="PANTHER" id="PTHR30161:SF1">
    <property type="entry name" value="FLAGELLAR BIOSYNTHESIS PROTEIN FLHA-RELATED"/>
    <property type="match status" value="1"/>
</dbReference>
<dbReference type="OrthoDB" id="9759185at2"/>
<dbReference type="InterPro" id="IPR042196">
    <property type="entry name" value="FHIPEP_4"/>
</dbReference>
<dbReference type="InterPro" id="IPR042194">
    <property type="entry name" value="FHIPEP_1"/>
</dbReference>
<dbReference type="KEGG" id="tpx:Turpa_0910"/>
<feature type="transmembrane region" description="Helical" evidence="7">
    <location>
        <begin position="274"/>
        <end position="290"/>
    </location>
</feature>
<keyword evidence="9" id="KW-1185">Reference proteome</keyword>